<dbReference type="InterPro" id="IPR005900">
    <property type="entry name" value="6-phosphogluconolactonase_DevB"/>
</dbReference>
<evidence type="ECO:0000256" key="1">
    <source>
        <dbReference type="ARBA" id="ARBA00010662"/>
    </source>
</evidence>
<dbReference type="NCBIfam" id="TIGR01198">
    <property type="entry name" value="pgl"/>
    <property type="match status" value="1"/>
</dbReference>
<protein>
    <recommendedName>
        <fullName evidence="2">Glucosamine/galactosamine-6-phosphate isomerase domain-containing protein</fullName>
    </recommendedName>
</protein>
<dbReference type="EMBL" id="LAZR01000004">
    <property type="protein sequence ID" value="KKO10544.1"/>
    <property type="molecule type" value="Genomic_DNA"/>
</dbReference>
<dbReference type="InterPro" id="IPR006148">
    <property type="entry name" value="Glc/Gal-6P_isomerase"/>
</dbReference>
<evidence type="ECO:0000259" key="2">
    <source>
        <dbReference type="Pfam" id="PF01182"/>
    </source>
</evidence>
<dbReference type="CDD" id="cd01400">
    <property type="entry name" value="6PGL"/>
    <property type="match status" value="1"/>
</dbReference>
<name>A0A0F9Z0C5_9ZZZZ</name>
<gene>
    <name evidence="3" type="ORF">LCGC14_0020230</name>
</gene>
<dbReference type="PANTHER" id="PTHR11054">
    <property type="entry name" value="6-PHOSPHOGLUCONOLACTONASE"/>
    <property type="match status" value="1"/>
</dbReference>
<accession>A0A0F9Z0C5</accession>
<evidence type="ECO:0000313" key="3">
    <source>
        <dbReference type="EMBL" id="KKO10544.1"/>
    </source>
</evidence>
<comment type="similarity">
    <text evidence="1">Belongs to the glucosamine/galactosamine-6-phosphate isomerase family. 6-phosphogluconolactonase subfamily.</text>
</comment>
<dbReference type="AlphaFoldDB" id="A0A0F9Z0C5"/>
<dbReference type="GO" id="GO:0006098">
    <property type="term" value="P:pentose-phosphate shunt"/>
    <property type="evidence" value="ECO:0007669"/>
    <property type="project" value="InterPro"/>
</dbReference>
<sequence>MWELHEFKDQTTLLEALSAKVGECIKGCVADRGKASIALSGGSTPQRFYQHMSHQALPWQSVTVSLVDERWVSEVHPQSNARLVKNSLIQNAAQRATFIGMKTSHTDVFAAANSLSGIIARQTLPLDMVLLGMGLDGHTASFFPDAEGLTEALSSNSRQVCCAIQPQSNKEDAAPVARMTLSLRTILTAHQRILYISGEAKRQVLEEAFAPGPVTDMPVRAVLHHNTTLTEIYYAPDD</sequence>
<dbReference type="Pfam" id="PF01182">
    <property type="entry name" value="Glucosamine_iso"/>
    <property type="match status" value="1"/>
</dbReference>
<organism evidence="3">
    <name type="scientific">marine sediment metagenome</name>
    <dbReference type="NCBI Taxonomy" id="412755"/>
    <lineage>
        <taxon>unclassified sequences</taxon>
        <taxon>metagenomes</taxon>
        <taxon>ecological metagenomes</taxon>
    </lineage>
</organism>
<dbReference type="GO" id="GO:0005975">
    <property type="term" value="P:carbohydrate metabolic process"/>
    <property type="evidence" value="ECO:0007669"/>
    <property type="project" value="InterPro"/>
</dbReference>
<comment type="caution">
    <text evidence="3">The sequence shown here is derived from an EMBL/GenBank/DDBJ whole genome shotgun (WGS) entry which is preliminary data.</text>
</comment>
<dbReference type="InterPro" id="IPR039104">
    <property type="entry name" value="6PGL"/>
</dbReference>
<dbReference type="InterPro" id="IPR037171">
    <property type="entry name" value="NagB/RpiA_transferase-like"/>
</dbReference>
<dbReference type="PANTHER" id="PTHR11054:SF0">
    <property type="entry name" value="6-PHOSPHOGLUCONOLACTONASE"/>
    <property type="match status" value="1"/>
</dbReference>
<dbReference type="Gene3D" id="3.40.50.1360">
    <property type="match status" value="1"/>
</dbReference>
<dbReference type="GO" id="GO:0017057">
    <property type="term" value="F:6-phosphogluconolactonase activity"/>
    <property type="evidence" value="ECO:0007669"/>
    <property type="project" value="InterPro"/>
</dbReference>
<dbReference type="SUPFAM" id="SSF100950">
    <property type="entry name" value="NagB/RpiA/CoA transferase-like"/>
    <property type="match status" value="1"/>
</dbReference>
<feature type="domain" description="Glucosamine/galactosamine-6-phosphate isomerase" evidence="2">
    <location>
        <begin position="9"/>
        <end position="227"/>
    </location>
</feature>
<reference evidence="3" key="1">
    <citation type="journal article" date="2015" name="Nature">
        <title>Complex archaea that bridge the gap between prokaryotes and eukaryotes.</title>
        <authorList>
            <person name="Spang A."/>
            <person name="Saw J.H."/>
            <person name="Jorgensen S.L."/>
            <person name="Zaremba-Niedzwiedzka K."/>
            <person name="Martijn J."/>
            <person name="Lind A.E."/>
            <person name="van Eijk R."/>
            <person name="Schleper C."/>
            <person name="Guy L."/>
            <person name="Ettema T.J."/>
        </authorList>
    </citation>
    <scope>NUCLEOTIDE SEQUENCE</scope>
</reference>
<proteinExistence type="inferred from homology"/>